<evidence type="ECO:0000256" key="16">
    <source>
        <dbReference type="SAM" id="MobiDB-lite"/>
    </source>
</evidence>
<dbReference type="Pfam" id="PF00441">
    <property type="entry name" value="Acyl-CoA_dh_1"/>
    <property type="match status" value="1"/>
</dbReference>
<feature type="compositionally biased region" description="Low complexity" evidence="16">
    <location>
        <begin position="25"/>
        <end position="43"/>
    </location>
</feature>
<dbReference type="GO" id="GO:0016627">
    <property type="term" value="F:oxidoreductase activity, acting on the CH-CH group of donors"/>
    <property type="evidence" value="ECO:0007669"/>
    <property type="project" value="InterPro"/>
</dbReference>
<dbReference type="InterPro" id="IPR006091">
    <property type="entry name" value="Acyl-CoA_Oxase/DH_mid-dom"/>
</dbReference>
<dbReference type="SUPFAM" id="SSF47203">
    <property type="entry name" value="Acyl-CoA dehydrogenase C-terminal domain-like"/>
    <property type="match status" value="1"/>
</dbReference>
<comment type="function">
    <text evidence="2">Catalyzes the attachment of tyrosine to tRNA(Tyr) in a two-step reaction: tyrosine is first activated by ATP to form Tyr-AMP and then transferred to the acceptor end of tRNA(Tyr).</text>
</comment>
<dbReference type="InterPro" id="IPR035979">
    <property type="entry name" value="RBD_domain_sf"/>
</dbReference>
<comment type="similarity">
    <text evidence="4">Belongs to the acyl-CoA dehydrogenase family.</text>
</comment>
<dbReference type="Gene3D" id="3.30.70.330">
    <property type="match status" value="1"/>
</dbReference>
<dbReference type="Gene3D" id="1.20.140.10">
    <property type="entry name" value="Butyryl-CoA Dehydrogenase, subunit A, domain 3"/>
    <property type="match status" value="1"/>
</dbReference>
<feature type="region of interest" description="Disordered" evidence="16">
    <location>
        <begin position="930"/>
        <end position="951"/>
    </location>
</feature>
<protein>
    <recommendedName>
        <fullName evidence="5">tyrosine--tRNA ligase</fullName>
        <ecNumber evidence="5">6.1.1.1</ecNumber>
    </recommendedName>
    <alternativeName>
        <fullName evidence="13">Tyrosyl-tRNA synthetase</fullName>
    </alternativeName>
</protein>
<dbReference type="Gene3D" id="2.40.110.10">
    <property type="entry name" value="Butyryl-CoA Dehydrogenase, subunit A, domain 2"/>
    <property type="match status" value="2"/>
</dbReference>
<evidence type="ECO:0000256" key="5">
    <source>
        <dbReference type="ARBA" id="ARBA00013160"/>
    </source>
</evidence>
<comment type="similarity">
    <text evidence="3">Belongs to the class-I aminoacyl-tRNA synthetase family.</text>
</comment>
<dbReference type="InterPro" id="IPR036250">
    <property type="entry name" value="AcylCo_DH-like_C"/>
</dbReference>
<dbReference type="GO" id="GO:0006437">
    <property type="term" value="P:tyrosyl-tRNA aminoacylation"/>
    <property type="evidence" value="ECO:0007669"/>
    <property type="project" value="TreeGrafter"/>
</dbReference>
<evidence type="ECO:0000256" key="9">
    <source>
        <dbReference type="ARBA" id="ARBA00022827"/>
    </source>
</evidence>
<evidence type="ECO:0000256" key="1">
    <source>
        <dbReference type="ARBA" id="ARBA00001974"/>
    </source>
</evidence>
<keyword evidence="12" id="KW-0030">Aminoacyl-tRNA synthetase</keyword>
<dbReference type="InterPro" id="IPR046373">
    <property type="entry name" value="Acyl-CoA_Oxase/DH_mid-dom_sf"/>
</dbReference>
<dbReference type="Pfam" id="PF00579">
    <property type="entry name" value="tRNA-synt_1b"/>
    <property type="match status" value="1"/>
</dbReference>
<dbReference type="GO" id="GO:0005737">
    <property type="term" value="C:cytoplasm"/>
    <property type="evidence" value="ECO:0007669"/>
    <property type="project" value="TreeGrafter"/>
</dbReference>
<sequence>MALAYDEIGAAVQKRTSGYSAAPHDASAGIPSAPAGAPSAGSDGDLDRKFQLLRSVGEECQTEAELRELLARKKEFILYDGFEPSGRMHIAQGLFKAINVNKCTEAGGIFKFYVADWFGLMNDKMGGDLKKIQDTGMYFVHVWKSCGMKMENVRFVWTSQFIEENATEYWTKMLDISRVTSLVRVKRCCTIMGREEGNLTAAQILYPLMQCTDIFLLRADICQLGLDQRKVNMQAREYCSSVGIKHKPIILSHHMMMGLKAGQAKMSKSDPDSAVFMEDTPEDVRRKITNAACPREKEPRTSKQSELTGEVDGDGDGMVLNNPVIDYIRYLVLENAKGRGTITVDGRTYDEADSLESDFVAGKISEKGLKEACIEKLNGIMEGCRQHFAKDKEASDLVALVEQHKVAVQKEKDQGQVRPTPLRSLHAKLVLWCEDWSCIALDKMQGDLKAIGAYYGILADAVKGLAKQAQVEFEVKVQSAEILRDPNMYWISVIDAGRRKRKGKSGEEPVIGLEEVAGHLPEGDALTESGQVVATLMHLADVLALCRQKAAAVIYAESKMSQLHQLAKSYLEESFGRSTSHAGEVCIPDIDIEKARPPGLSLILGEGESIWNSKMKKSYCLEGDVENNPLMDLLCLLLKCELLDTGAKPLLEVRQKAEHGGDKDYASFADVESAFASKELHPSAFKPAVQDRAKAALAPLVLLPKDAAFKKLCTILDTFFKAQSKKAKKKNLEKGKRDVADVAISRGGALTPRFPWGAGRERGVPRKDDADAAAFSSASPMIGMPMPADDKLKQAQRAKAPGGKDDKVTTVFVGGLRKSTTEDKVIGHFSKFGQVDNVDIKRLPDGTSRGFAFVKFVDRESVDKVIEAKSSHMIDNKWVAVRPHGGSAFAAAQNAERSKQAEEIRKKEKHEDDLQQEDYEEKWSERYLQQAASMQKDEADGTGEAKEGDGAMSMNPMMAMMMGYGCPGMMGCGLNLSQNGLRVCPVQVPAACRAPRRQPRARPAERLERRATLPQPPPLARVRREEQRVVQALQPLRAAAALARRAVAAAPWQARHGLPDDGHAMHGGVPDDGPEAQSRMGAMPMGCMPGCMPGGAMPCCGAGGAAGTGAASGAPADAGPMKEGAPSERSGLGDNSTVALPSPLRASAHQMASFGAGNPYGDPNWYNAAYHSPYYKETHKAWRARCRSFVEEHIMPFVSEWEVNKAVPRDTYVKCAEAGLLPVVVGAHSGAFDLVPKEAPQDLDYFHELIFVDELARCGSGGVLWGLIEGLQIGLPPVLNFGTEEMKKRVAPDCLLGRKIISLNITEPSAGSDVAAIKTTAIREGDFYIVNGNKKWITNGGYGYHTFKQTLATPAYLDWPLRLREHYEGGGEYRGTEFWLVWRDWQQSERAWRDPCLFPVASREQARGVDWVDEVRGDLSPLSQPAAANGGNVAQFALTADADFAYVFMSCEEAAREAGAEVAAAWRSVRETADENAALAFAGIPAEVLDDMTDLWIEASVLRPTGRYYGLYVLRWCPLTDLGSAKGSGDGFVRTRSRTCYGKRSSTKLLPSATASKLYGILNFLEQGIYGRIGTGGLHALKERQNETGRELTRALRHTFETIRSVLRLRPQREVEILPSLCERFVAASDVAEDTPRQGTGGFLLVWGGEYQLREAFVAEITEQAFLPGEATIAQLELSMVLFALTSRASTFRRRRGVWYIDNVAALMARLMALIWSLRLTRSGVVGSWQYRNPGSWTLGIRQNASGAPRKEKKCGANAIFSDYFTCAVRTGGQGMRGVSMLLLEKDSMPGITTKRMDCQGVWPSGTTYVEFDQVKVPVANLIGKENEGFGVIMKNFNHERWGFVVQATRFSRVLLEDSWSFANKRSTFGKKLVEHPVIRWKLAEMTRQVEGIHHWLENMTFQLCQMPKDQAMTTLGGPIALMKAHSSKIFEYCAREARQIFGGNAYTRSGLGERAERLYRDVGAYAIPGGSEEILLDLAIRQGNKSKL</sequence>
<comment type="catalytic activity">
    <reaction evidence="14">
        <text>tRNA(Tyr) + L-tyrosine + ATP = L-tyrosyl-tRNA(Tyr) + AMP + diphosphate + H(+)</text>
        <dbReference type="Rhea" id="RHEA:10220"/>
        <dbReference type="Rhea" id="RHEA-COMP:9706"/>
        <dbReference type="Rhea" id="RHEA-COMP:9707"/>
        <dbReference type="ChEBI" id="CHEBI:15378"/>
        <dbReference type="ChEBI" id="CHEBI:30616"/>
        <dbReference type="ChEBI" id="CHEBI:33019"/>
        <dbReference type="ChEBI" id="CHEBI:58315"/>
        <dbReference type="ChEBI" id="CHEBI:78442"/>
        <dbReference type="ChEBI" id="CHEBI:78536"/>
        <dbReference type="ChEBI" id="CHEBI:456215"/>
        <dbReference type="EC" id="6.1.1.1"/>
    </reaction>
</comment>
<dbReference type="SUPFAM" id="SSF56645">
    <property type="entry name" value="Acyl-CoA dehydrogenase NM domain-like"/>
    <property type="match status" value="2"/>
</dbReference>
<keyword evidence="19" id="KW-1185">Reference proteome</keyword>
<keyword evidence="9" id="KW-0274">FAD</keyword>
<evidence type="ECO:0000256" key="10">
    <source>
        <dbReference type="ARBA" id="ARBA00022840"/>
    </source>
</evidence>
<dbReference type="PANTHER" id="PTHR46264">
    <property type="entry name" value="TYROSINE-TRNA LIGASE"/>
    <property type="match status" value="1"/>
</dbReference>
<keyword evidence="8" id="KW-0547">Nucleotide-binding</keyword>
<dbReference type="Gene3D" id="1.10.540.10">
    <property type="entry name" value="Acyl-CoA dehydrogenase/oxidase, N-terminal domain"/>
    <property type="match status" value="1"/>
</dbReference>
<dbReference type="InterPro" id="IPR009075">
    <property type="entry name" value="AcylCo_DH/oxidase_C"/>
</dbReference>
<evidence type="ECO:0000256" key="2">
    <source>
        <dbReference type="ARBA" id="ARBA00002025"/>
    </source>
</evidence>
<evidence type="ECO:0000256" key="4">
    <source>
        <dbReference type="ARBA" id="ARBA00009347"/>
    </source>
</evidence>
<evidence type="ECO:0000313" key="19">
    <source>
        <dbReference type="Proteomes" id="UP000186817"/>
    </source>
</evidence>
<feature type="region of interest" description="Disordered" evidence="16">
    <location>
        <begin position="1106"/>
        <end position="1136"/>
    </location>
</feature>
<dbReference type="InterPro" id="IPR037069">
    <property type="entry name" value="AcylCoA_DH/ox_N_sf"/>
</dbReference>
<dbReference type="InterPro" id="IPR002305">
    <property type="entry name" value="aa-tRNA-synth_Ic"/>
</dbReference>
<dbReference type="EC" id="6.1.1.1" evidence="5"/>
<feature type="region of interest" description="Disordered" evidence="16">
    <location>
        <begin position="20"/>
        <end position="43"/>
    </location>
</feature>
<keyword evidence="10" id="KW-0067">ATP-binding</keyword>
<evidence type="ECO:0000259" key="17">
    <source>
        <dbReference type="PROSITE" id="PS50102"/>
    </source>
</evidence>
<dbReference type="NCBIfam" id="NF006330">
    <property type="entry name" value="PRK08560.1"/>
    <property type="match status" value="1"/>
</dbReference>
<dbReference type="Proteomes" id="UP000186817">
    <property type="component" value="Unassembled WGS sequence"/>
</dbReference>
<evidence type="ECO:0000313" key="18">
    <source>
        <dbReference type="EMBL" id="OLP88342.1"/>
    </source>
</evidence>
<evidence type="ECO:0000256" key="6">
    <source>
        <dbReference type="ARBA" id="ARBA00022598"/>
    </source>
</evidence>
<dbReference type="GO" id="GO:0005524">
    <property type="term" value="F:ATP binding"/>
    <property type="evidence" value="ECO:0007669"/>
    <property type="project" value="UniProtKB-KW"/>
</dbReference>
<name>A0A1Q9CZJ5_SYMMI</name>
<dbReference type="PANTHER" id="PTHR46264:SF4">
    <property type="entry name" value="TYROSINE--TRNA LIGASE, CYTOPLASMIC"/>
    <property type="match status" value="1"/>
</dbReference>
<feature type="compositionally biased region" description="Low complexity" evidence="16">
    <location>
        <begin position="1108"/>
        <end position="1121"/>
    </location>
</feature>
<feature type="compositionally biased region" description="Basic and acidic residues" evidence="16">
    <location>
        <begin position="294"/>
        <end position="303"/>
    </location>
</feature>
<dbReference type="Gene3D" id="3.40.50.620">
    <property type="entry name" value="HUPs"/>
    <property type="match status" value="2"/>
</dbReference>
<comment type="cofactor">
    <cofactor evidence="1">
        <name>FAD</name>
        <dbReference type="ChEBI" id="CHEBI:57692"/>
    </cofactor>
</comment>
<dbReference type="FunFam" id="3.40.50.620:FF:000085">
    <property type="entry name" value="Tyrosine--tRNA ligase 1 cytoplasmic"/>
    <property type="match status" value="1"/>
</dbReference>
<dbReference type="OrthoDB" id="197206at2759"/>
<dbReference type="SUPFAM" id="SSF54928">
    <property type="entry name" value="RNA-binding domain, RBD"/>
    <property type="match status" value="1"/>
</dbReference>
<dbReference type="SUPFAM" id="SSF52374">
    <property type="entry name" value="Nucleotidylyl transferase"/>
    <property type="match status" value="1"/>
</dbReference>
<evidence type="ECO:0000256" key="8">
    <source>
        <dbReference type="ARBA" id="ARBA00022741"/>
    </source>
</evidence>
<keyword evidence="15" id="KW-0694">RNA-binding</keyword>
<proteinExistence type="inferred from homology"/>
<dbReference type="Pfam" id="PF02771">
    <property type="entry name" value="Acyl-CoA_dh_N"/>
    <property type="match status" value="1"/>
</dbReference>
<dbReference type="CDD" id="cd00590">
    <property type="entry name" value="RRM_SF"/>
    <property type="match status" value="1"/>
</dbReference>
<dbReference type="GO" id="GO:0004831">
    <property type="term" value="F:tyrosine-tRNA ligase activity"/>
    <property type="evidence" value="ECO:0007669"/>
    <property type="project" value="UniProtKB-EC"/>
</dbReference>
<evidence type="ECO:0000256" key="13">
    <source>
        <dbReference type="ARBA" id="ARBA00033323"/>
    </source>
</evidence>
<dbReference type="InterPro" id="IPR000504">
    <property type="entry name" value="RRM_dom"/>
</dbReference>
<accession>A0A1Q9CZJ5</accession>
<dbReference type="GO" id="GO:0003723">
    <property type="term" value="F:RNA binding"/>
    <property type="evidence" value="ECO:0007669"/>
    <property type="project" value="UniProtKB-UniRule"/>
</dbReference>
<feature type="region of interest" description="Disordered" evidence="16">
    <location>
        <begin position="293"/>
        <end position="315"/>
    </location>
</feature>
<keyword evidence="7" id="KW-0285">Flavoprotein</keyword>
<dbReference type="InterPro" id="IPR014729">
    <property type="entry name" value="Rossmann-like_a/b/a_fold"/>
</dbReference>
<dbReference type="InterPro" id="IPR013786">
    <property type="entry name" value="AcylCoA_DH/ox_N"/>
</dbReference>
<evidence type="ECO:0000256" key="14">
    <source>
        <dbReference type="ARBA" id="ARBA00048248"/>
    </source>
</evidence>
<evidence type="ECO:0000256" key="15">
    <source>
        <dbReference type="PROSITE-ProRule" id="PRU00176"/>
    </source>
</evidence>
<dbReference type="Pfam" id="PF02770">
    <property type="entry name" value="Acyl-CoA_dh_M"/>
    <property type="match status" value="1"/>
</dbReference>
<dbReference type="PROSITE" id="PS50102">
    <property type="entry name" value="RRM"/>
    <property type="match status" value="1"/>
</dbReference>
<feature type="domain" description="RRM" evidence="17">
    <location>
        <begin position="809"/>
        <end position="882"/>
    </location>
</feature>
<dbReference type="InterPro" id="IPR050489">
    <property type="entry name" value="Tyr-tRNA_synthase"/>
</dbReference>
<gene>
    <name evidence="18" type="primary">YARS</name>
    <name evidence="18" type="ORF">AK812_SmicGene30334</name>
</gene>
<dbReference type="Pfam" id="PF00076">
    <property type="entry name" value="RRM_1"/>
    <property type="match status" value="1"/>
</dbReference>
<reference evidence="18 19" key="1">
    <citation type="submission" date="2016-02" db="EMBL/GenBank/DDBJ databases">
        <title>Genome analysis of coral dinoflagellate symbionts highlights evolutionary adaptations to a symbiotic lifestyle.</title>
        <authorList>
            <person name="Aranda M."/>
            <person name="Li Y."/>
            <person name="Liew Y.J."/>
            <person name="Baumgarten S."/>
            <person name="Simakov O."/>
            <person name="Wilson M."/>
            <person name="Piel J."/>
            <person name="Ashoor H."/>
            <person name="Bougouffa S."/>
            <person name="Bajic V.B."/>
            <person name="Ryu T."/>
            <person name="Ravasi T."/>
            <person name="Bayer T."/>
            <person name="Micklem G."/>
            <person name="Kim H."/>
            <person name="Bhak J."/>
            <person name="Lajeunesse T.C."/>
            <person name="Voolstra C.R."/>
        </authorList>
    </citation>
    <scope>NUCLEOTIDE SEQUENCE [LARGE SCALE GENOMIC DNA]</scope>
    <source>
        <strain evidence="18 19">CCMP2467</strain>
    </source>
</reference>
<dbReference type="EMBL" id="LSRX01000819">
    <property type="protein sequence ID" value="OLP88342.1"/>
    <property type="molecule type" value="Genomic_DNA"/>
</dbReference>
<feature type="compositionally biased region" description="Basic and acidic residues" evidence="16">
    <location>
        <begin position="935"/>
        <end position="949"/>
    </location>
</feature>
<dbReference type="InterPro" id="IPR009100">
    <property type="entry name" value="AcylCoA_DH/oxidase_NM_dom_sf"/>
</dbReference>
<dbReference type="Gene3D" id="1.10.240.10">
    <property type="entry name" value="Tyrosyl-Transfer RNA Synthetase"/>
    <property type="match status" value="1"/>
</dbReference>
<keyword evidence="11" id="KW-0648">Protein biosynthesis</keyword>
<evidence type="ECO:0000256" key="12">
    <source>
        <dbReference type="ARBA" id="ARBA00023146"/>
    </source>
</evidence>
<dbReference type="GO" id="GO:0050660">
    <property type="term" value="F:flavin adenine dinucleotide binding"/>
    <property type="evidence" value="ECO:0007669"/>
    <property type="project" value="InterPro"/>
</dbReference>
<dbReference type="InterPro" id="IPR012677">
    <property type="entry name" value="Nucleotide-bd_a/b_plait_sf"/>
</dbReference>
<evidence type="ECO:0000256" key="3">
    <source>
        <dbReference type="ARBA" id="ARBA00005594"/>
    </source>
</evidence>
<evidence type="ECO:0000256" key="11">
    <source>
        <dbReference type="ARBA" id="ARBA00022917"/>
    </source>
</evidence>
<comment type="caution">
    <text evidence="18">The sequence shown here is derived from an EMBL/GenBank/DDBJ whole genome shotgun (WGS) entry which is preliminary data.</text>
</comment>
<evidence type="ECO:0000256" key="7">
    <source>
        <dbReference type="ARBA" id="ARBA00022630"/>
    </source>
</evidence>
<organism evidence="18 19">
    <name type="scientific">Symbiodinium microadriaticum</name>
    <name type="common">Dinoflagellate</name>
    <name type="synonym">Zooxanthella microadriatica</name>
    <dbReference type="NCBI Taxonomy" id="2951"/>
    <lineage>
        <taxon>Eukaryota</taxon>
        <taxon>Sar</taxon>
        <taxon>Alveolata</taxon>
        <taxon>Dinophyceae</taxon>
        <taxon>Suessiales</taxon>
        <taxon>Symbiodiniaceae</taxon>
        <taxon>Symbiodinium</taxon>
    </lineage>
</organism>
<keyword evidence="6 18" id="KW-0436">Ligase</keyword>
<dbReference type="SMART" id="SM00360">
    <property type="entry name" value="RRM"/>
    <property type="match status" value="1"/>
</dbReference>